<feature type="compositionally biased region" description="Basic residues" evidence="1">
    <location>
        <begin position="109"/>
        <end position="118"/>
    </location>
</feature>
<protein>
    <submittedName>
        <fullName evidence="2">Glutamyl endopeptidase, blaSE</fullName>
        <ecNumber evidence="2">3.4.21.19</ecNumber>
    </submittedName>
</protein>
<evidence type="ECO:0000256" key="1">
    <source>
        <dbReference type="SAM" id="MobiDB-lite"/>
    </source>
</evidence>
<keyword evidence="2" id="KW-0378">Hydrolase</keyword>
<accession>A0A6J4JBF5</accession>
<organism evidence="2">
    <name type="scientific">uncultured Blastococcus sp</name>
    <dbReference type="NCBI Taxonomy" id="217144"/>
    <lineage>
        <taxon>Bacteria</taxon>
        <taxon>Bacillati</taxon>
        <taxon>Actinomycetota</taxon>
        <taxon>Actinomycetes</taxon>
        <taxon>Geodermatophilales</taxon>
        <taxon>Geodermatophilaceae</taxon>
        <taxon>Blastococcus</taxon>
        <taxon>environmental samples</taxon>
    </lineage>
</organism>
<feature type="non-terminal residue" evidence="2">
    <location>
        <position position="118"/>
    </location>
</feature>
<dbReference type="AlphaFoldDB" id="A0A6J4JBF5"/>
<proteinExistence type="predicted"/>
<sequence length="118" mass="14061">AGPERVDPALRLGHLVEPADGQRLGERRQPRVRLRRDHPVHRSRRHDRLVRHRRLHRCHAQRLDGEHLRVSGRQARRDAVVPLRRGERGQAAQGVLRRRQCRRAERQRRLPRGQRRAL</sequence>
<feature type="region of interest" description="Disordered" evidence="1">
    <location>
        <begin position="69"/>
        <end position="118"/>
    </location>
</feature>
<feature type="non-terminal residue" evidence="2">
    <location>
        <position position="1"/>
    </location>
</feature>
<feature type="compositionally biased region" description="Basic and acidic residues" evidence="1">
    <location>
        <begin position="69"/>
        <end position="88"/>
    </location>
</feature>
<gene>
    <name evidence="2" type="ORF">AVDCRST_MAG57-3382</name>
</gene>
<dbReference type="EC" id="3.4.21.19" evidence="2"/>
<dbReference type="GO" id="GO:0016787">
    <property type="term" value="F:hydrolase activity"/>
    <property type="evidence" value="ECO:0007669"/>
    <property type="project" value="UniProtKB-KW"/>
</dbReference>
<name>A0A6J4JBF5_9ACTN</name>
<reference evidence="2" key="1">
    <citation type="submission" date="2020-02" db="EMBL/GenBank/DDBJ databases">
        <authorList>
            <person name="Meier V. D."/>
        </authorList>
    </citation>
    <scope>NUCLEOTIDE SEQUENCE</scope>
    <source>
        <strain evidence="2">AVDCRST_MAG57</strain>
    </source>
</reference>
<evidence type="ECO:0000313" key="2">
    <source>
        <dbReference type="EMBL" id="CAA9274287.1"/>
    </source>
</evidence>
<dbReference type="EMBL" id="CADCTI010000275">
    <property type="protein sequence ID" value="CAA9274287.1"/>
    <property type="molecule type" value="Genomic_DNA"/>
</dbReference>